<protein>
    <recommendedName>
        <fullName evidence="9">Major facilitator superfamily (MFS) profile domain-containing protein</fullName>
    </recommendedName>
</protein>
<dbReference type="Gene3D" id="1.20.1250.20">
    <property type="entry name" value="MFS general substrate transporter like domains"/>
    <property type="match status" value="1"/>
</dbReference>
<accession>A0ABM8FVZ5</accession>
<dbReference type="Proteomes" id="UP001321543">
    <property type="component" value="Chromosome"/>
</dbReference>
<reference evidence="8" key="1">
    <citation type="journal article" date="2019" name="Int. J. Syst. Evol. Microbiol.">
        <title>The Global Catalogue of Microorganisms (GCM) 10K type strain sequencing project: providing services to taxonomists for standard genome sequencing and annotation.</title>
        <authorList>
            <consortium name="The Broad Institute Genomics Platform"/>
            <consortium name="The Broad Institute Genome Sequencing Center for Infectious Disease"/>
            <person name="Wu L."/>
            <person name="Ma J."/>
        </authorList>
    </citation>
    <scope>NUCLEOTIDE SEQUENCE [LARGE SCALE GENOMIC DNA]</scope>
    <source>
        <strain evidence="8">NBRC 106310</strain>
    </source>
</reference>
<keyword evidence="3 6" id="KW-0812">Transmembrane</keyword>
<dbReference type="SUPFAM" id="SSF103473">
    <property type="entry name" value="MFS general substrate transporter"/>
    <property type="match status" value="1"/>
</dbReference>
<evidence type="ECO:0000256" key="2">
    <source>
        <dbReference type="ARBA" id="ARBA00022475"/>
    </source>
</evidence>
<keyword evidence="2" id="KW-1003">Cell membrane</keyword>
<proteinExistence type="predicted"/>
<dbReference type="InterPro" id="IPR036259">
    <property type="entry name" value="MFS_trans_sf"/>
</dbReference>
<evidence type="ECO:0000256" key="1">
    <source>
        <dbReference type="ARBA" id="ARBA00004651"/>
    </source>
</evidence>
<evidence type="ECO:0000256" key="5">
    <source>
        <dbReference type="ARBA" id="ARBA00023136"/>
    </source>
</evidence>
<gene>
    <name evidence="7" type="ORF">GCM10025863_24410</name>
</gene>
<organism evidence="7 8">
    <name type="scientific">Microbacterium suwonense</name>
    <dbReference type="NCBI Taxonomy" id="683047"/>
    <lineage>
        <taxon>Bacteria</taxon>
        <taxon>Bacillati</taxon>
        <taxon>Actinomycetota</taxon>
        <taxon>Actinomycetes</taxon>
        <taxon>Micrococcales</taxon>
        <taxon>Microbacteriaceae</taxon>
        <taxon>Microbacterium</taxon>
    </lineage>
</organism>
<feature type="transmembrane region" description="Helical" evidence="6">
    <location>
        <begin position="83"/>
        <end position="105"/>
    </location>
</feature>
<dbReference type="PANTHER" id="PTHR23513:SF6">
    <property type="entry name" value="MAJOR FACILITATOR SUPERFAMILY ASSOCIATED DOMAIN-CONTAINING PROTEIN"/>
    <property type="match status" value="1"/>
</dbReference>
<evidence type="ECO:0008006" key="9">
    <source>
        <dbReference type="Google" id="ProtNLM"/>
    </source>
</evidence>
<evidence type="ECO:0000313" key="8">
    <source>
        <dbReference type="Proteomes" id="UP001321543"/>
    </source>
</evidence>
<evidence type="ECO:0000313" key="7">
    <source>
        <dbReference type="EMBL" id="BDZ39827.1"/>
    </source>
</evidence>
<keyword evidence="4 6" id="KW-1133">Transmembrane helix</keyword>
<evidence type="ECO:0000256" key="4">
    <source>
        <dbReference type="ARBA" id="ARBA00022989"/>
    </source>
</evidence>
<feature type="transmembrane region" description="Helical" evidence="6">
    <location>
        <begin position="55"/>
        <end position="76"/>
    </location>
</feature>
<evidence type="ECO:0000256" key="3">
    <source>
        <dbReference type="ARBA" id="ARBA00022692"/>
    </source>
</evidence>
<feature type="transmembrane region" description="Helical" evidence="6">
    <location>
        <begin position="21"/>
        <end position="49"/>
    </location>
</feature>
<evidence type="ECO:0000256" key="6">
    <source>
        <dbReference type="SAM" id="Phobius"/>
    </source>
</evidence>
<sequence length="135" mass="13741">MIIVNGMATTSPRLWRQTPYLLWLASDTGKGLAATLFSFAVPLLALVITGDPAKAGIIAAVGTVARLLATLAGGVLADRHRRIVMMTLGAALSALAAGAFTALALAGGIDFLTLLLFEIVLAGVGGLFSPAGKPR</sequence>
<keyword evidence="8" id="KW-1185">Reference proteome</keyword>
<feature type="transmembrane region" description="Helical" evidence="6">
    <location>
        <begin position="111"/>
        <end position="131"/>
    </location>
</feature>
<dbReference type="PANTHER" id="PTHR23513">
    <property type="entry name" value="INTEGRAL MEMBRANE EFFLUX PROTEIN-RELATED"/>
    <property type="match status" value="1"/>
</dbReference>
<comment type="subcellular location">
    <subcellularLocation>
        <location evidence="1">Cell membrane</location>
        <topology evidence="1">Multi-pass membrane protein</topology>
    </subcellularLocation>
</comment>
<dbReference type="EMBL" id="AP027728">
    <property type="protein sequence ID" value="BDZ39827.1"/>
    <property type="molecule type" value="Genomic_DNA"/>
</dbReference>
<name>A0ABM8FVZ5_9MICO</name>
<keyword evidence="5 6" id="KW-0472">Membrane</keyword>